<sequence>MSDFNEATIPDPLDLAFSARWLTAQDFPAVEYVVPGIIPEGLTLLTAAPKIGKSWLVLGLGVAAATGGYAFGSIPVGRRPVLYLALEDGQRRLQSRLRTIGVDDGPPDLTFMTTVPAGPIATIEAFLERHGERNPLIVLDTLGKVRPVNGGNDQYQRDYQQMSVLKELVDAKPGSSLIIVHHTKKAETTDFLDSVSGTQGLAGAADSILVLRRSRHEQDATLNVTSRDAAEGEYAVRFDSTTGTWALDGTTLVDAAQRVEERRSTEGVGDEMAELVRVVNRHPDGIRRKDLEALVHMEPGSLGVYLRRATEAGRITNPRRGIYAPVTTVTSVTIPGDPSTNVTDVADVTTDIWGSEPHSACVHGLADGDCFQCMSEDLLRQAGDAA</sequence>
<dbReference type="Proteomes" id="UP000321103">
    <property type="component" value="Unassembled WGS sequence"/>
</dbReference>
<dbReference type="EMBL" id="BJZS01000033">
    <property type="protein sequence ID" value="GEO95216.1"/>
    <property type="molecule type" value="Genomic_DNA"/>
</dbReference>
<comment type="caution">
    <text evidence="1">The sequence shown here is derived from an EMBL/GenBank/DDBJ whole genome shotgun (WGS) entry which is preliminary data.</text>
</comment>
<gene>
    <name evidence="1" type="ORF">KTU01_13390</name>
</gene>
<evidence type="ECO:0008006" key="3">
    <source>
        <dbReference type="Google" id="ProtNLM"/>
    </source>
</evidence>
<keyword evidence="2" id="KW-1185">Reference proteome</keyword>
<reference evidence="1 2" key="1">
    <citation type="submission" date="2019-07" db="EMBL/GenBank/DDBJ databases">
        <title>Whole genome shotgun sequence of Kocuria turfanensis NBRC 107627.</title>
        <authorList>
            <person name="Hosoyama A."/>
            <person name="Uohara A."/>
            <person name="Ohji S."/>
            <person name="Ichikawa N."/>
        </authorList>
    </citation>
    <scope>NUCLEOTIDE SEQUENCE [LARGE SCALE GENOMIC DNA]</scope>
    <source>
        <strain evidence="1 2">NBRC 107627</strain>
    </source>
</reference>
<name>A0A512IBZ0_9MICC</name>
<dbReference type="Gene3D" id="3.40.50.300">
    <property type="entry name" value="P-loop containing nucleotide triphosphate hydrolases"/>
    <property type="match status" value="1"/>
</dbReference>
<dbReference type="SUPFAM" id="SSF52540">
    <property type="entry name" value="P-loop containing nucleoside triphosphate hydrolases"/>
    <property type="match status" value="1"/>
</dbReference>
<dbReference type="RefSeq" id="WP_062735243.1">
    <property type="nucleotide sequence ID" value="NZ_BJZS01000033.1"/>
</dbReference>
<evidence type="ECO:0000313" key="2">
    <source>
        <dbReference type="Proteomes" id="UP000321103"/>
    </source>
</evidence>
<protein>
    <recommendedName>
        <fullName evidence="3">AAA+ ATPase domain-containing protein</fullName>
    </recommendedName>
</protein>
<dbReference type="STRING" id="388357.GCA_001580365_01516"/>
<organism evidence="1 2">
    <name type="scientific">Kocuria turfanensis</name>
    <dbReference type="NCBI Taxonomy" id="388357"/>
    <lineage>
        <taxon>Bacteria</taxon>
        <taxon>Bacillati</taxon>
        <taxon>Actinomycetota</taxon>
        <taxon>Actinomycetes</taxon>
        <taxon>Micrococcales</taxon>
        <taxon>Micrococcaceae</taxon>
        <taxon>Kocuria</taxon>
    </lineage>
</organism>
<dbReference type="Pfam" id="PF13481">
    <property type="entry name" value="AAA_25"/>
    <property type="match status" value="1"/>
</dbReference>
<dbReference type="InterPro" id="IPR027417">
    <property type="entry name" value="P-loop_NTPase"/>
</dbReference>
<dbReference type="AlphaFoldDB" id="A0A512IBZ0"/>
<evidence type="ECO:0000313" key="1">
    <source>
        <dbReference type="EMBL" id="GEO95216.1"/>
    </source>
</evidence>
<accession>A0A512IBZ0</accession>
<proteinExistence type="predicted"/>